<evidence type="ECO:0000256" key="1">
    <source>
        <dbReference type="ARBA" id="ARBA00022741"/>
    </source>
</evidence>
<feature type="transmembrane region" description="Helical" evidence="5">
    <location>
        <begin position="207"/>
        <end position="230"/>
    </location>
</feature>
<dbReference type="InterPro" id="IPR027417">
    <property type="entry name" value="P-loop_NTPase"/>
</dbReference>
<reference evidence="9" key="1">
    <citation type="submission" date="2017-04" db="EMBL/GenBank/DDBJ databases">
        <title>Function of individual gut microbiota members based on whole genome sequencing of pure cultures obtained from chicken caecum.</title>
        <authorList>
            <person name="Medvecky M."/>
            <person name="Cejkova D."/>
            <person name="Polansky O."/>
            <person name="Karasova D."/>
            <person name="Kubasova T."/>
            <person name="Cizek A."/>
            <person name="Rychlik I."/>
        </authorList>
    </citation>
    <scope>NUCLEOTIDE SEQUENCE [LARGE SCALE GENOMIC DNA]</scope>
    <source>
        <strain evidence="9">An178</strain>
    </source>
</reference>
<evidence type="ECO:0008006" key="10">
    <source>
        <dbReference type="Google" id="ProtNLM"/>
    </source>
</evidence>
<accession>A0A1Y4LXM0</accession>
<evidence type="ECO:0000259" key="7">
    <source>
        <dbReference type="PROSITE" id="PS50901"/>
    </source>
</evidence>
<dbReference type="EMBL" id="NFKM01000004">
    <property type="protein sequence ID" value="OUP61343.1"/>
    <property type="molecule type" value="Genomic_DNA"/>
</dbReference>
<dbReference type="Pfam" id="PF00498">
    <property type="entry name" value="FHA"/>
    <property type="match status" value="1"/>
</dbReference>
<dbReference type="InterPro" id="IPR050206">
    <property type="entry name" value="FtsK/SpoIIIE/SftA"/>
</dbReference>
<comment type="caution">
    <text evidence="8">The sequence shown here is derived from an EMBL/GenBank/DDBJ whole genome shotgun (WGS) entry which is preliminary data.</text>
</comment>
<dbReference type="InterPro" id="IPR002543">
    <property type="entry name" value="FtsK_dom"/>
</dbReference>
<dbReference type="PANTHER" id="PTHR22683">
    <property type="entry name" value="SPORULATION PROTEIN RELATED"/>
    <property type="match status" value="1"/>
</dbReference>
<dbReference type="PANTHER" id="PTHR22683:SF1">
    <property type="entry name" value="TYPE VII SECRETION SYSTEM PROTEIN ESSC"/>
    <property type="match status" value="1"/>
</dbReference>
<dbReference type="Proteomes" id="UP000195447">
    <property type="component" value="Unassembled WGS sequence"/>
</dbReference>
<dbReference type="CDD" id="cd00060">
    <property type="entry name" value="FHA"/>
    <property type="match status" value="1"/>
</dbReference>
<dbReference type="InterPro" id="IPR000253">
    <property type="entry name" value="FHA_dom"/>
</dbReference>
<organism evidence="8 9">
    <name type="scientific">Faecalitalea cylindroides</name>
    <dbReference type="NCBI Taxonomy" id="39483"/>
    <lineage>
        <taxon>Bacteria</taxon>
        <taxon>Bacillati</taxon>
        <taxon>Bacillota</taxon>
        <taxon>Erysipelotrichia</taxon>
        <taxon>Erysipelotrichales</taxon>
        <taxon>Erysipelotrichaceae</taxon>
        <taxon>Faecalitalea</taxon>
    </lineage>
</organism>
<dbReference type="GO" id="GO:0003677">
    <property type="term" value="F:DNA binding"/>
    <property type="evidence" value="ECO:0007669"/>
    <property type="project" value="InterPro"/>
</dbReference>
<dbReference type="Gene3D" id="2.60.200.20">
    <property type="match status" value="1"/>
</dbReference>
<keyword evidence="1 3" id="KW-0547">Nucleotide-binding</keyword>
<dbReference type="PROSITE" id="PS50901">
    <property type="entry name" value="FTSK"/>
    <property type="match status" value="1"/>
</dbReference>
<evidence type="ECO:0000313" key="8">
    <source>
        <dbReference type="EMBL" id="OUP61343.1"/>
    </source>
</evidence>
<feature type="domain" description="FtsK" evidence="7">
    <location>
        <begin position="546"/>
        <end position="741"/>
    </location>
</feature>
<evidence type="ECO:0000259" key="6">
    <source>
        <dbReference type="PROSITE" id="PS50006"/>
    </source>
</evidence>
<gene>
    <name evidence="8" type="ORF">B5F14_03255</name>
</gene>
<proteinExistence type="predicted"/>
<sequence>MARIFLVFNCTCSHYEIKNKLYIKDLNFELKKNILNLSYQKETYQLLDQESIRLGPYVIVFDLAKKETWFLYPLEDECLIGRDDSCDICILSSKVSKKHCRLVQNEDLFVIHDLNSTNGIFVNRKRIKEKTLQGGDEIIIYDVLIYFVEGYLVINKKPKHEVNKVRSQFKKDQSLSLKKGLCRFPQDINSLTVRVEMPIIKEPIKKAGVFASIGSSILILFSSLLSCIALKLFSDIALESIFSTMFTSLSMSVAFFVYGLINRQLTYKSQQKLNKDEEKLYLEYLEQLKTELDEFKEKTAHQIIQDQKIFTGFSKNSFGIYENKELLMAIGMQKNNVIDFEKQDASYLYKMQTLFKKREQFIADYDVQINKNVYFNEFNKLWIQRKWDQSILDMIMMQYSWLNLNHFRKIVFLVHERSEVKRYLDHPVIIKDKRRLIATNSKEIKELSSLIKGLPYIYIVSNEKLIVDIPSEHFSLIYIGNEPSIYPYDRIYTDDLLTIEFSRDKIRSSIEYFYQNKPTYRADDLHPDFEHDSVCLKVKMGLDDNQEIITIDFSEKAHGPHALVAGTTGSGKSQWLSYLLMMLIVQNSPEYLQYILIDFKGEAFGQAFLKFDHCAGIISNLEENAMNRFVLSMESEIKQRQLLLKKMMSEYPTKLSHIDVYNEIYQDKISHLFVIVDEFAQLKSRFSQHLHSLIEMARIGRSLGIHLILSTQKPLGIVDDQIWANANLKVCLRVNSETDSREILHNDHASKLVEPGEFIMQVQDAERKGKAFYLYEEISNNRDFTIVDSMDHVLYSKNEKKETLFQYLSNQLLKQEKGHHWIVCPDLNTYQKLNGGFLLIDMPQKQSQRIFDFKDPFLIYTKNINQIMQSILSCIQSKNVYLKGFDVYKEYVDEVLDEIGFCIKSPLLKENDFLIIDNLEDFKEVKALQCIVIVIIDQLNFKDISLIKSFTERMAYQINDIESLRYFFDGYPIHQNTQHPQILYEHAVYECVLNKGHPLKKKNKKQILKLENSDRFLLGFDVETKRPVFHKNDKQILFCYEKVEAIEVIERILSQWKKSNDQLTISKQLDETADVYVLKSSTMNLVTFEKIQNKMNLVWVGNDFIEKGFMIKRKFPLFQGELYFWHENEVFNVREVRQNGVDSY</sequence>
<keyword evidence="5" id="KW-0812">Transmembrane</keyword>
<evidence type="ECO:0000256" key="5">
    <source>
        <dbReference type="SAM" id="Phobius"/>
    </source>
</evidence>
<dbReference type="CDD" id="cd01127">
    <property type="entry name" value="TrwB_TraG_TraD_VirD4"/>
    <property type="match status" value="1"/>
</dbReference>
<name>A0A1Y4LXM0_9FIRM</name>
<evidence type="ECO:0000256" key="4">
    <source>
        <dbReference type="SAM" id="Coils"/>
    </source>
</evidence>
<dbReference type="Pfam" id="PF01580">
    <property type="entry name" value="FtsK_SpoIIIE"/>
    <property type="match status" value="1"/>
</dbReference>
<dbReference type="RefSeq" id="WP_087158345.1">
    <property type="nucleotide sequence ID" value="NZ_NFKM01000004.1"/>
</dbReference>
<evidence type="ECO:0000256" key="3">
    <source>
        <dbReference type="PROSITE-ProRule" id="PRU00289"/>
    </source>
</evidence>
<dbReference type="SMART" id="SM00240">
    <property type="entry name" value="FHA"/>
    <property type="match status" value="1"/>
</dbReference>
<keyword evidence="5" id="KW-1133">Transmembrane helix</keyword>
<feature type="coiled-coil region" evidence="4">
    <location>
        <begin position="278"/>
        <end position="305"/>
    </location>
</feature>
<dbReference type="GO" id="GO:0005524">
    <property type="term" value="F:ATP binding"/>
    <property type="evidence" value="ECO:0007669"/>
    <property type="project" value="UniProtKB-UniRule"/>
</dbReference>
<dbReference type="Gene3D" id="3.40.50.300">
    <property type="entry name" value="P-loop containing nucleotide triphosphate hydrolases"/>
    <property type="match status" value="1"/>
</dbReference>
<keyword evidence="2 3" id="KW-0067">ATP-binding</keyword>
<dbReference type="SUPFAM" id="SSF49879">
    <property type="entry name" value="SMAD/FHA domain"/>
    <property type="match status" value="1"/>
</dbReference>
<evidence type="ECO:0000313" key="9">
    <source>
        <dbReference type="Proteomes" id="UP000195447"/>
    </source>
</evidence>
<dbReference type="AlphaFoldDB" id="A0A1Y4LXM0"/>
<keyword evidence="4" id="KW-0175">Coiled coil</keyword>
<keyword evidence="9" id="KW-1185">Reference proteome</keyword>
<dbReference type="PROSITE" id="PS50006">
    <property type="entry name" value="FHA_DOMAIN"/>
    <property type="match status" value="1"/>
</dbReference>
<feature type="domain" description="FHA" evidence="6">
    <location>
        <begin position="78"/>
        <end position="127"/>
    </location>
</feature>
<protein>
    <recommendedName>
        <fullName evidence="10">FHA domain-containing protein</fullName>
    </recommendedName>
</protein>
<keyword evidence="5" id="KW-0472">Membrane</keyword>
<dbReference type="SUPFAM" id="SSF52540">
    <property type="entry name" value="P-loop containing nucleoside triphosphate hydrolases"/>
    <property type="match status" value="1"/>
</dbReference>
<dbReference type="InterPro" id="IPR008984">
    <property type="entry name" value="SMAD_FHA_dom_sf"/>
</dbReference>
<feature type="transmembrane region" description="Helical" evidence="5">
    <location>
        <begin position="242"/>
        <end position="261"/>
    </location>
</feature>
<evidence type="ECO:0000256" key="2">
    <source>
        <dbReference type="ARBA" id="ARBA00022840"/>
    </source>
</evidence>
<feature type="binding site" evidence="3">
    <location>
        <begin position="566"/>
        <end position="573"/>
    </location>
    <ligand>
        <name>ATP</name>
        <dbReference type="ChEBI" id="CHEBI:30616"/>
    </ligand>
</feature>